<dbReference type="GO" id="GO:0022857">
    <property type="term" value="F:transmembrane transporter activity"/>
    <property type="evidence" value="ECO:0007669"/>
    <property type="project" value="InterPro"/>
</dbReference>
<dbReference type="InterPro" id="IPR020846">
    <property type="entry name" value="MFS_dom"/>
</dbReference>
<evidence type="ECO:0000256" key="3">
    <source>
        <dbReference type="ARBA" id="ARBA00022692"/>
    </source>
</evidence>
<evidence type="ECO:0000313" key="9">
    <source>
        <dbReference type="Proteomes" id="UP000199512"/>
    </source>
</evidence>
<dbReference type="EMBL" id="FODF01000004">
    <property type="protein sequence ID" value="SEN46307.1"/>
    <property type="molecule type" value="Genomic_DNA"/>
</dbReference>
<protein>
    <submittedName>
        <fullName evidence="8">MFS transporter, SP family, major inositol transporter</fullName>
    </submittedName>
</protein>
<evidence type="ECO:0000256" key="4">
    <source>
        <dbReference type="ARBA" id="ARBA00022989"/>
    </source>
</evidence>
<sequence>MKGFTIKNIKVILMIVTLGGFLFGYNSSIINGAILILSESSSFYLSKSEVGIIVSILPLAAMIGAILFGKITDLFGRKKVITFISLMFIISILVISASNSVFQLILGRFGLGFSIGAINTVVPIYIAEISNENNRGKMVMTNQVMLVFSQFIAYLVNYIFYYLNISWRYMFLIAIIPSIIIFIGSFFIPETVNKRNIKKEYQRLRKEFHIISKFEKNKRRFSIFIPGILLGITHQFTGINIIMYYSSYIFSSIGFKNEKSFFINIILGFVSLVGVLISFKIIESYERKTILLIGLEGCSMSLFLIILLNSFLNEEKYYIYMVALFIIVFVFCFQAFVGGVIWLLISEIFPEKIRGIGMGLSSAALWFSNFLSSLIFPMIISEYGLGVALILFFTVTTISIPYIKYLKNTRGISLKDLEKATLNE</sequence>
<dbReference type="AlphaFoldDB" id="A0A1H8GS40"/>
<dbReference type="InterPro" id="IPR003663">
    <property type="entry name" value="Sugar/inositol_transpt"/>
</dbReference>
<feature type="transmembrane region" description="Helical" evidence="6">
    <location>
        <begin position="289"/>
        <end position="312"/>
    </location>
</feature>
<dbReference type="InterPro" id="IPR050814">
    <property type="entry name" value="Myo-inositol_Transporter"/>
</dbReference>
<keyword evidence="5 6" id="KW-0472">Membrane</keyword>
<dbReference type="SUPFAM" id="SSF103473">
    <property type="entry name" value="MFS general substrate transporter"/>
    <property type="match status" value="1"/>
</dbReference>
<dbReference type="InterPro" id="IPR005828">
    <property type="entry name" value="MFS_sugar_transport-like"/>
</dbReference>
<evidence type="ECO:0000259" key="7">
    <source>
        <dbReference type="PROSITE" id="PS50850"/>
    </source>
</evidence>
<comment type="subcellular location">
    <subcellularLocation>
        <location evidence="1">Cell membrane</location>
        <topology evidence="1">Multi-pass membrane protein</topology>
    </subcellularLocation>
</comment>
<feature type="transmembrane region" description="Helical" evidence="6">
    <location>
        <begin position="223"/>
        <end position="246"/>
    </location>
</feature>
<reference evidence="8 9" key="1">
    <citation type="submission" date="2016-10" db="EMBL/GenBank/DDBJ databases">
        <authorList>
            <person name="de Groot N.N."/>
        </authorList>
    </citation>
    <scope>NUCLEOTIDE SEQUENCE [LARGE SCALE GENOMIC DNA]</scope>
    <source>
        <strain evidence="8 9">Calf135</strain>
    </source>
</reference>
<evidence type="ECO:0000256" key="2">
    <source>
        <dbReference type="ARBA" id="ARBA00022448"/>
    </source>
</evidence>
<evidence type="ECO:0000313" key="8">
    <source>
        <dbReference type="EMBL" id="SEN46307.1"/>
    </source>
</evidence>
<feature type="transmembrane region" description="Helical" evidence="6">
    <location>
        <begin position="80"/>
        <end position="99"/>
    </location>
</feature>
<dbReference type="STRING" id="215200.SAMN05216454_10472"/>
<dbReference type="Pfam" id="PF00083">
    <property type="entry name" value="Sugar_tr"/>
    <property type="match status" value="1"/>
</dbReference>
<feature type="transmembrane region" description="Helical" evidence="6">
    <location>
        <begin position="385"/>
        <end position="403"/>
    </location>
</feature>
<dbReference type="GO" id="GO:0005886">
    <property type="term" value="C:plasma membrane"/>
    <property type="evidence" value="ECO:0007669"/>
    <property type="project" value="UniProtKB-SubCell"/>
</dbReference>
<evidence type="ECO:0000256" key="6">
    <source>
        <dbReference type="SAM" id="Phobius"/>
    </source>
</evidence>
<feature type="transmembrane region" description="Helical" evidence="6">
    <location>
        <begin position="139"/>
        <end position="163"/>
    </location>
</feature>
<keyword evidence="2" id="KW-0813">Transport</keyword>
<evidence type="ECO:0000256" key="1">
    <source>
        <dbReference type="ARBA" id="ARBA00004651"/>
    </source>
</evidence>
<dbReference type="Gene3D" id="1.20.1250.20">
    <property type="entry name" value="MFS general substrate transporter like domains"/>
    <property type="match status" value="2"/>
</dbReference>
<evidence type="ECO:0000256" key="5">
    <source>
        <dbReference type="ARBA" id="ARBA00023136"/>
    </source>
</evidence>
<accession>A0A1H8GS40</accession>
<feature type="transmembrane region" description="Helical" evidence="6">
    <location>
        <begin position="357"/>
        <end position="379"/>
    </location>
</feature>
<name>A0A1H8GS40_9FIRM</name>
<proteinExistence type="predicted"/>
<dbReference type="OrthoDB" id="102502at2"/>
<dbReference type="InterPro" id="IPR036259">
    <property type="entry name" value="MFS_trans_sf"/>
</dbReference>
<keyword evidence="3 6" id="KW-0812">Transmembrane</keyword>
<feature type="transmembrane region" description="Helical" evidence="6">
    <location>
        <begin position="105"/>
        <end position="127"/>
    </location>
</feature>
<dbReference type="PROSITE" id="PS50850">
    <property type="entry name" value="MFS"/>
    <property type="match status" value="1"/>
</dbReference>
<organism evidence="8 9">
    <name type="scientific">Peptostreptococcus russellii</name>
    <dbReference type="NCBI Taxonomy" id="215200"/>
    <lineage>
        <taxon>Bacteria</taxon>
        <taxon>Bacillati</taxon>
        <taxon>Bacillota</taxon>
        <taxon>Clostridia</taxon>
        <taxon>Peptostreptococcales</taxon>
        <taxon>Peptostreptococcaceae</taxon>
        <taxon>Peptostreptococcus</taxon>
    </lineage>
</organism>
<feature type="transmembrane region" description="Helical" evidence="6">
    <location>
        <begin position="50"/>
        <end position="68"/>
    </location>
</feature>
<gene>
    <name evidence="8" type="ORF">SAMN05216454_10472</name>
</gene>
<keyword evidence="9" id="KW-1185">Reference proteome</keyword>
<dbReference type="Proteomes" id="UP000199512">
    <property type="component" value="Unassembled WGS sequence"/>
</dbReference>
<keyword evidence="4 6" id="KW-1133">Transmembrane helix</keyword>
<feature type="transmembrane region" description="Helical" evidence="6">
    <location>
        <begin position="318"/>
        <end position="345"/>
    </location>
</feature>
<dbReference type="PRINTS" id="PR00171">
    <property type="entry name" value="SUGRTRNSPORT"/>
</dbReference>
<feature type="transmembrane region" description="Helical" evidence="6">
    <location>
        <begin position="261"/>
        <end position="282"/>
    </location>
</feature>
<dbReference type="PANTHER" id="PTHR48020">
    <property type="entry name" value="PROTON MYO-INOSITOL COTRANSPORTER"/>
    <property type="match status" value="1"/>
</dbReference>
<feature type="domain" description="Major facilitator superfamily (MFS) profile" evidence="7">
    <location>
        <begin position="12"/>
        <end position="411"/>
    </location>
</feature>
<feature type="transmembrane region" description="Helical" evidence="6">
    <location>
        <begin position="12"/>
        <end position="38"/>
    </location>
</feature>
<feature type="transmembrane region" description="Helical" evidence="6">
    <location>
        <begin position="169"/>
        <end position="189"/>
    </location>
</feature>
<dbReference type="PANTHER" id="PTHR48020:SF12">
    <property type="entry name" value="PROTON MYO-INOSITOL COTRANSPORTER"/>
    <property type="match status" value="1"/>
</dbReference>